<dbReference type="Pfam" id="PF22785">
    <property type="entry name" value="Tc-R-P"/>
    <property type="match status" value="1"/>
</dbReference>
<feature type="domain" description="Tyrosine-protein phosphatase" evidence="6">
    <location>
        <begin position="205"/>
        <end position="363"/>
    </location>
</feature>
<sequence>MADEHDIIGSASEFIKDRLYFATLRSRPRSSAHTHYFCVDEELVYENFYADFGPLNLSMLYRYCCKLNKKLKSFSLAKKRIVHYTSFDARKRANAAFLIASYAIIYLKKTPEEAYRPLVAGSNPPFLPFRDASFGACTYNLTLLDCLHGLNKGLANGFFNFDSFDVDEYEHYEKVENGDFNWIVPNKFLAFCGPHPKTKIENENGDLNWIIPDKFLAFSGPHPRSKIENGYPLHAPEAYFPYFRKHNVTSIVRLNKKIYDARRFTDAGFDHFDLFFIDGSVPSDTIVRQFLELAENAEGGIAVHCKAGLGRTGTLIACYMMKHYKFTAAECIAWCRISRPGSIIGPQQNFLEEKQAWMWMQGDLHRAKVKESDRKRERHHSVSKLLSGVDDMRIQDALDAEYGNAWSNEDDRIYTGPVTRGTRIETQGDKLNQLKLLRGKHTRSATTGALGSDDHKSHKRSTTQPLRHSSKSAHGSVMSPLKASKVSSVPNNHTNVGSVKRSTRHPGTSPSAKSLSHKDLTYGLRSGYSSMDYKTSASLYDSHDYSTGTWPYKYQSYVTTIRLRKLHA</sequence>
<dbReference type="EC" id="3.1.3.48" evidence="2"/>
<evidence type="ECO:0000256" key="5">
    <source>
        <dbReference type="SAM" id="MobiDB-lite"/>
    </source>
</evidence>
<evidence type="ECO:0000259" key="6">
    <source>
        <dbReference type="PROSITE" id="PS50054"/>
    </source>
</evidence>
<accession>A0ABY7FR40</accession>
<dbReference type="SMART" id="SM00195">
    <property type="entry name" value="DSPc"/>
    <property type="match status" value="1"/>
</dbReference>
<comment type="similarity">
    <text evidence="1">Belongs to the protein-tyrosine phosphatase family. Non-receptor class CDC14 subfamily.</text>
</comment>
<evidence type="ECO:0000256" key="1">
    <source>
        <dbReference type="ARBA" id="ARBA00007315"/>
    </source>
</evidence>
<dbReference type="SUPFAM" id="SSF52799">
    <property type="entry name" value="(Phosphotyrosine protein) phosphatases II"/>
    <property type="match status" value="2"/>
</dbReference>
<dbReference type="InterPro" id="IPR000387">
    <property type="entry name" value="Tyr_Pase_dom"/>
</dbReference>
<evidence type="ECO:0000256" key="3">
    <source>
        <dbReference type="ARBA" id="ARBA00022801"/>
    </source>
</evidence>
<proteinExistence type="inferred from homology"/>
<dbReference type="InterPro" id="IPR029260">
    <property type="entry name" value="DSPn"/>
</dbReference>
<dbReference type="PROSITE" id="PS50056">
    <property type="entry name" value="TYR_PHOSPHATASE_2"/>
    <property type="match status" value="1"/>
</dbReference>
<dbReference type="InterPro" id="IPR029021">
    <property type="entry name" value="Prot-tyrosine_phosphatase-like"/>
</dbReference>
<dbReference type="CDD" id="cd14499">
    <property type="entry name" value="CDC14_C"/>
    <property type="match status" value="1"/>
</dbReference>
<dbReference type="Proteomes" id="UP001164746">
    <property type="component" value="Chromosome 13"/>
</dbReference>
<dbReference type="Pfam" id="PF14671">
    <property type="entry name" value="DSPn"/>
    <property type="match status" value="1"/>
</dbReference>
<gene>
    <name evidence="8" type="ORF">MAR_036998</name>
</gene>
<dbReference type="InterPro" id="IPR020422">
    <property type="entry name" value="TYR_PHOSPHATASE_DUAL_dom"/>
</dbReference>
<reference evidence="8" key="1">
    <citation type="submission" date="2022-11" db="EMBL/GenBank/DDBJ databases">
        <title>Centuries of genome instability and evolution in soft-shell clam transmissible cancer (bioRxiv).</title>
        <authorList>
            <person name="Hart S.F.M."/>
            <person name="Yonemitsu M.A."/>
            <person name="Giersch R.M."/>
            <person name="Beal B.F."/>
            <person name="Arriagada G."/>
            <person name="Davis B.W."/>
            <person name="Ostrander E.A."/>
            <person name="Goff S.P."/>
            <person name="Metzger M.J."/>
        </authorList>
    </citation>
    <scope>NUCLEOTIDE SEQUENCE</scope>
    <source>
        <strain evidence="8">MELC-2E11</strain>
        <tissue evidence="8">Siphon/mantle</tissue>
    </source>
</reference>
<feature type="region of interest" description="Disordered" evidence="5">
    <location>
        <begin position="439"/>
        <end position="518"/>
    </location>
</feature>
<feature type="domain" description="Tyrosine specific protein phosphatases" evidence="7">
    <location>
        <begin position="288"/>
        <end position="350"/>
    </location>
</feature>
<dbReference type="InterPro" id="IPR050561">
    <property type="entry name" value="PTP"/>
</dbReference>
<keyword evidence="9" id="KW-1185">Reference proteome</keyword>
<dbReference type="InterPro" id="IPR044506">
    <property type="entry name" value="CDC14_C"/>
</dbReference>
<evidence type="ECO:0000259" key="7">
    <source>
        <dbReference type="PROSITE" id="PS50056"/>
    </source>
</evidence>
<dbReference type="PANTHER" id="PTHR23339">
    <property type="entry name" value="TYROSINE SPECIFIC PROTEIN PHOSPHATASE AND DUAL SPECIFICITY PROTEIN PHOSPHATASE"/>
    <property type="match status" value="1"/>
</dbReference>
<dbReference type="InterPro" id="IPR016130">
    <property type="entry name" value="Tyr_Pase_AS"/>
</dbReference>
<keyword evidence="3" id="KW-0378">Hydrolase</keyword>
<evidence type="ECO:0000313" key="9">
    <source>
        <dbReference type="Proteomes" id="UP001164746"/>
    </source>
</evidence>
<feature type="compositionally biased region" description="Polar residues" evidence="5">
    <location>
        <begin position="485"/>
        <end position="497"/>
    </location>
</feature>
<dbReference type="EMBL" id="CP111024">
    <property type="protein sequence ID" value="WAR23329.1"/>
    <property type="molecule type" value="Genomic_DNA"/>
</dbReference>
<evidence type="ECO:0000256" key="2">
    <source>
        <dbReference type="ARBA" id="ARBA00013064"/>
    </source>
</evidence>
<dbReference type="PROSITE" id="PS00383">
    <property type="entry name" value="TYR_PHOSPHATASE_1"/>
    <property type="match status" value="1"/>
</dbReference>
<keyword evidence="4" id="KW-0904">Protein phosphatase</keyword>
<dbReference type="PROSITE" id="PS50054">
    <property type="entry name" value="TYR_PHOSPHATASE_DUAL"/>
    <property type="match status" value="1"/>
</dbReference>
<protein>
    <recommendedName>
        <fullName evidence="2">protein-tyrosine-phosphatase</fullName>
        <ecNumber evidence="2">3.1.3.48</ecNumber>
    </recommendedName>
</protein>
<evidence type="ECO:0000256" key="4">
    <source>
        <dbReference type="ARBA" id="ARBA00022912"/>
    </source>
</evidence>
<dbReference type="CDD" id="cd17657">
    <property type="entry name" value="CDC14_N"/>
    <property type="match status" value="1"/>
</dbReference>
<evidence type="ECO:0000313" key="8">
    <source>
        <dbReference type="EMBL" id="WAR23329.1"/>
    </source>
</evidence>
<dbReference type="Gene3D" id="3.90.190.10">
    <property type="entry name" value="Protein tyrosine phosphatase superfamily"/>
    <property type="match status" value="2"/>
</dbReference>
<feature type="compositionally biased region" description="Polar residues" evidence="5">
    <location>
        <begin position="505"/>
        <end position="514"/>
    </location>
</feature>
<organism evidence="8 9">
    <name type="scientific">Mya arenaria</name>
    <name type="common">Soft-shell clam</name>
    <dbReference type="NCBI Taxonomy" id="6604"/>
    <lineage>
        <taxon>Eukaryota</taxon>
        <taxon>Metazoa</taxon>
        <taxon>Spiralia</taxon>
        <taxon>Lophotrochozoa</taxon>
        <taxon>Mollusca</taxon>
        <taxon>Bivalvia</taxon>
        <taxon>Autobranchia</taxon>
        <taxon>Heteroconchia</taxon>
        <taxon>Euheterodonta</taxon>
        <taxon>Imparidentia</taxon>
        <taxon>Neoheterodontei</taxon>
        <taxon>Myida</taxon>
        <taxon>Myoidea</taxon>
        <taxon>Myidae</taxon>
        <taxon>Mya</taxon>
    </lineage>
</organism>
<name>A0ABY7FR40_MYAAR</name>